<keyword evidence="3" id="KW-0443">Lipid metabolism</keyword>
<dbReference type="InterPro" id="IPR051058">
    <property type="entry name" value="GDSL_Est/Lipase"/>
</dbReference>
<dbReference type="EMBL" id="OX459118">
    <property type="protein sequence ID" value="CAI9088359.1"/>
    <property type="molecule type" value="Genomic_DNA"/>
</dbReference>
<sequence>MASSNSSSTIMTTSFGFMISLAFIFAFKLSEAQSSVPAVYVLGDSLMDVGNNNHIQGSVLKANYPYNGVDYTDHKPTGRFSNGKNTADLIAEKVGVPTSPPYLSNTNDVFLQGVSFASGGSGLFNSTGQGFLKKTISLSAQVDYYTTVHHRLVQQLGADGAQQHLSKSIFVVVIGSNDVFAYFEDDDIKNSKTPDQYTHEMITILQGLITQLHSMGARKLVVSGLPMLGCTPAQRFGSSTEDCNSDMNNMASSYNQKLSSMLSGLQSSFNDISYSYIDTFAVLNDIIENAANYEGQSVPAIYILGDSLMDVGNNNYINGSLLKANYPYNGIDYPGGKPTGRFCNGKNSADFFADKVGLPTAPPYLSNTGDVFLKGVSFASGGSGLFNSTGQGLLRKTLSLTQQVDYYSMVHDRLVQQLGAAGAQQHLSRSLFVIVIGSNDVFAYFDNGNNRNGKNKVTPDQYVDQMITILQGLVQKLHSLGARKFVVIGLASLGCTPAQRFNSNTEDCNSDMNTMAIKYNQKLTAMLSGLQSNLHDINYTYFDTYPVLYDIIQNPANYGFAEVKAACCGLGKLNAGAFCTPLAVYCPNRTDHLFWDKVHPTQQAASILVNTIYSGSPPHVTPMNVQQLIAL</sequence>
<accession>A0AAV1C0Y8</accession>
<keyword evidence="3" id="KW-0442">Lipid degradation</keyword>
<dbReference type="InterPro" id="IPR036514">
    <property type="entry name" value="SGNH_hydro_sf"/>
</dbReference>
<feature type="signal peptide" evidence="4">
    <location>
        <begin position="1"/>
        <end position="32"/>
    </location>
</feature>
<dbReference type="GO" id="GO:0016788">
    <property type="term" value="F:hydrolase activity, acting on ester bonds"/>
    <property type="evidence" value="ECO:0007669"/>
    <property type="project" value="InterPro"/>
</dbReference>
<dbReference type="CDD" id="cd01837">
    <property type="entry name" value="SGNH_plant_lipase_like"/>
    <property type="match status" value="2"/>
</dbReference>
<proteinExistence type="inferred from homology"/>
<dbReference type="Pfam" id="PF00657">
    <property type="entry name" value="Lipase_GDSL"/>
    <property type="match status" value="2"/>
</dbReference>
<evidence type="ECO:0000313" key="6">
    <source>
        <dbReference type="Proteomes" id="UP001161247"/>
    </source>
</evidence>
<dbReference type="InterPro" id="IPR001087">
    <property type="entry name" value="GDSL"/>
</dbReference>
<keyword evidence="2" id="KW-0378">Hydrolase</keyword>
<dbReference type="PANTHER" id="PTHR45648">
    <property type="entry name" value="GDSL LIPASE/ACYLHYDROLASE FAMILY PROTEIN (AFU_ORTHOLOGUE AFUA_4G14700)"/>
    <property type="match status" value="1"/>
</dbReference>
<dbReference type="SUPFAM" id="SSF52266">
    <property type="entry name" value="SGNH hydrolase"/>
    <property type="match status" value="2"/>
</dbReference>
<feature type="chain" id="PRO_5043460486" evidence="4">
    <location>
        <begin position="33"/>
        <end position="631"/>
    </location>
</feature>
<evidence type="ECO:0000256" key="2">
    <source>
        <dbReference type="ARBA" id="ARBA00022801"/>
    </source>
</evidence>
<keyword evidence="4" id="KW-0732">Signal</keyword>
<dbReference type="InterPro" id="IPR035669">
    <property type="entry name" value="SGNH_plant_lipase-like"/>
</dbReference>
<name>A0AAV1C0Y8_OLDCO</name>
<evidence type="ECO:0000256" key="3">
    <source>
        <dbReference type="ARBA" id="ARBA00022963"/>
    </source>
</evidence>
<organism evidence="5 6">
    <name type="scientific">Oldenlandia corymbosa var. corymbosa</name>
    <dbReference type="NCBI Taxonomy" id="529605"/>
    <lineage>
        <taxon>Eukaryota</taxon>
        <taxon>Viridiplantae</taxon>
        <taxon>Streptophyta</taxon>
        <taxon>Embryophyta</taxon>
        <taxon>Tracheophyta</taxon>
        <taxon>Spermatophyta</taxon>
        <taxon>Magnoliopsida</taxon>
        <taxon>eudicotyledons</taxon>
        <taxon>Gunneridae</taxon>
        <taxon>Pentapetalae</taxon>
        <taxon>asterids</taxon>
        <taxon>lamiids</taxon>
        <taxon>Gentianales</taxon>
        <taxon>Rubiaceae</taxon>
        <taxon>Rubioideae</taxon>
        <taxon>Spermacoceae</taxon>
        <taxon>Hedyotis-Oldenlandia complex</taxon>
        <taxon>Oldenlandia</taxon>
    </lineage>
</organism>
<reference evidence="5" key="1">
    <citation type="submission" date="2023-03" db="EMBL/GenBank/DDBJ databases">
        <authorList>
            <person name="Julca I."/>
        </authorList>
    </citation>
    <scope>NUCLEOTIDE SEQUENCE</scope>
</reference>
<evidence type="ECO:0000256" key="4">
    <source>
        <dbReference type="SAM" id="SignalP"/>
    </source>
</evidence>
<dbReference type="PANTHER" id="PTHR45648:SF106">
    <property type="entry name" value="ANTHER-SPECIFIC PROLINE-RICH PROTEIN APG"/>
    <property type="match status" value="1"/>
</dbReference>
<evidence type="ECO:0000313" key="5">
    <source>
        <dbReference type="EMBL" id="CAI9088359.1"/>
    </source>
</evidence>
<dbReference type="Gene3D" id="3.40.50.1110">
    <property type="entry name" value="SGNH hydrolase"/>
    <property type="match status" value="2"/>
</dbReference>
<evidence type="ECO:0000256" key="1">
    <source>
        <dbReference type="ARBA" id="ARBA00008668"/>
    </source>
</evidence>
<dbReference type="Proteomes" id="UP001161247">
    <property type="component" value="Chromosome 1"/>
</dbReference>
<dbReference type="AlphaFoldDB" id="A0AAV1C0Y8"/>
<protein>
    <submittedName>
        <fullName evidence="5">OLC1v1022667C1</fullName>
    </submittedName>
</protein>
<comment type="similarity">
    <text evidence="1">Belongs to the 'GDSL' lipolytic enzyme family.</text>
</comment>
<dbReference type="GO" id="GO:0016042">
    <property type="term" value="P:lipid catabolic process"/>
    <property type="evidence" value="ECO:0007669"/>
    <property type="project" value="UniProtKB-KW"/>
</dbReference>
<gene>
    <name evidence="5" type="ORF">OLC1_LOCUS953</name>
</gene>
<keyword evidence="6" id="KW-1185">Reference proteome</keyword>
<dbReference type="FunFam" id="3.40.50.1110:FF:000003">
    <property type="entry name" value="GDSL esterase/lipase APG"/>
    <property type="match status" value="2"/>
</dbReference>